<dbReference type="Proteomes" id="UP000239181">
    <property type="component" value="Unassembled WGS sequence"/>
</dbReference>
<dbReference type="RefSeq" id="WP_105594859.1">
    <property type="nucleotide sequence ID" value="NZ_PDET01000020.1"/>
</dbReference>
<dbReference type="CDD" id="cd05374">
    <property type="entry name" value="17beta-HSD-like_SDR_c"/>
    <property type="match status" value="1"/>
</dbReference>
<dbReference type="AlphaFoldDB" id="A0A2S9I677"/>
<sequence length="281" mass="31262">MLIDNSVWLITGASKGLGEALTRMLLAQGFRVAAAVRRPEELAELFGQHDNLLPVKIDLNSADEIKNAVSSVIDKFGRIDVLANVAGYGLLGYFEEISEQQIRAQMETNFFGTVRLTREVLPYMRKERSGYIVSVSSTSGVKAVEGSSVYAASKFALEGWMEGLGLEVSRFGIKCMIVEPGAFRTNFFKEGSSFAFSELELDDYKDVRKTLHGHFVGWDGKQDGNPAKFAENLLKVMNSDSPPLRLLISKSAVPAIDDYYKKRYAEFEAWKHVSTDTAFDE</sequence>
<reference evidence="4 5" key="1">
    <citation type="submission" date="2017-10" db="EMBL/GenBank/DDBJ databases">
        <title>Draft genome of two endophytic bacteria isolated from 'guarana' Paullinia cupana (Mart.) Ducke.</title>
        <authorList>
            <person name="Siqueira K.A."/>
            <person name="Liotti R.G."/>
            <person name="Mendes T.A."/>
            <person name="Soares M.A."/>
        </authorList>
    </citation>
    <scope>NUCLEOTIDE SEQUENCE [LARGE SCALE GENOMIC DNA]</scope>
    <source>
        <strain evidence="4 5">342</strain>
    </source>
</reference>
<dbReference type="GO" id="GO:0016491">
    <property type="term" value="F:oxidoreductase activity"/>
    <property type="evidence" value="ECO:0007669"/>
    <property type="project" value="UniProtKB-KW"/>
</dbReference>
<evidence type="ECO:0000313" key="5">
    <source>
        <dbReference type="Proteomes" id="UP000239181"/>
    </source>
</evidence>
<dbReference type="OrthoDB" id="9775296at2"/>
<dbReference type="PANTHER" id="PTHR43976">
    <property type="entry name" value="SHORT CHAIN DEHYDROGENASE"/>
    <property type="match status" value="1"/>
</dbReference>
<dbReference type="PRINTS" id="PR00080">
    <property type="entry name" value="SDRFAMILY"/>
</dbReference>
<dbReference type="Gene3D" id="3.40.50.720">
    <property type="entry name" value="NAD(P)-binding Rossmann-like Domain"/>
    <property type="match status" value="1"/>
</dbReference>
<name>A0A2S9I677_9GAMM</name>
<evidence type="ECO:0000313" key="4">
    <source>
        <dbReference type="EMBL" id="PRD13307.1"/>
    </source>
</evidence>
<dbReference type="SUPFAM" id="SSF51735">
    <property type="entry name" value="NAD(P)-binding Rossmann-fold domains"/>
    <property type="match status" value="1"/>
</dbReference>
<evidence type="ECO:0000256" key="3">
    <source>
        <dbReference type="RuleBase" id="RU000363"/>
    </source>
</evidence>
<dbReference type="Pfam" id="PF00106">
    <property type="entry name" value="adh_short"/>
    <property type="match status" value="1"/>
</dbReference>
<dbReference type="InterPro" id="IPR020904">
    <property type="entry name" value="Sc_DH/Rdtase_CS"/>
</dbReference>
<proteinExistence type="inferred from homology"/>
<evidence type="ECO:0000256" key="2">
    <source>
        <dbReference type="ARBA" id="ARBA00023002"/>
    </source>
</evidence>
<dbReference type="EMBL" id="PDET01000020">
    <property type="protein sequence ID" value="PRD13307.1"/>
    <property type="molecule type" value="Genomic_DNA"/>
</dbReference>
<dbReference type="PRINTS" id="PR00081">
    <property type="entry name" value="GDHRDH"/>
</dbReference>
<comment type="caution">
    <text evidence="4">The sequence shown here is derived from an EMBL/GenBank/DDBJ whole genome shotgun (WGS) entry which is preliminary data.</text>
</comment>
<keyword evidence="5" id="KW-1185">Reference proteome</keyword>
<evidence type="ECO:0000256" key="1">
    <source>
        <dbReference type="ARBA" id="ARBA00006484"/>
    </source>
</evidence>
<dbReference type="InterPro" id="IPR002347">
    <property type="entry name" value="SDR_fam"/>
</dbReference>
<dbReference type="InterPro" id="IPR036291">
    <property type="entry name" value="NAD(P)-bd_dom_sf"/>
</dbReference>
<dbReference type="PROSITE" id="PS00061">
    <property type="entry name" value="ADH_SHORT"/>
    <property type="match status" value="1"/>
</dbReference>
<dbReference type="InterPro" id="IPR051911">
    <property type="entry name" value="SDR_oxidoreductase"/>
</dbReference>
<gene>
    <name evidence="4" type="ORF">CQW29_21865</name>
</gene>
<keyword evidence="2" id="KW-0560">Oxidoreductase</keyword>
<comment type="similarity">
    <text evidence="1 3">Belongs to the short-chain dehydrogenases/reductases (SDR) family.</text>
</comment>
<organism evidence="4 5">
    <name type="scientific">Pantoea coffeiphila</name>
    <dbReference type="NCBI Taxonomy" id="1465635"/>
    <lineage>
        <taxon>Bacteria</taxon>
        <taxon>Pseudomonadati</taxon>
        <taxon>Pseudomonadota</taxon>
        <taxon>Gammaproteobacteria</taxon>
        <taxon>Enterobacterales</taxon>
        <taxon>Erwiniaceae</taxon>
        <taxon>Pantoea</taxon>
    </lineage>
</organism>
<protein>
    <submittedName>
        <fullName evidence="4">Short-chain dehydrogenase/reductase</fullName>
    </submittedName>
</protein>
<accession>A0A2S9I677</accession>
<dbReference type="PANTHER" id="PTHR43976:SF16">
    <property type="entry name" value="SHORT-CHAIN DEHYDROGENASE_REDUCTASE FAMILY PROTEIN"/>
    <property type="match status" value="1"/>
</dbReference>